<feature type="binding site" description="covalent" evidence="11">
    <location>
        <position position="353"/>
    </location>
    <ligand>
        <name>heme c</name>
        <dbReference type="ChEBI" id="CHEBI:61717"/>
        <label>3</label>
    </ligand>
</feature>
<evidence type="ECO:0000256" key="1">
    <source>
        <dbReference type="ARBA" id="ARBA00004236"/>
    </source>
</evidence>
<dbReference type="OrthoDB" id="9809720at2"/>
<reference evidence="14 15" key="1">
    <citation type="submission" date="2017-05" db="EMBL/GenBank/DDBJ databases">
        <title>Complete and WGS of Bordetella genogroups.</title>
        <authorList>
            <person name="Spilker T."/>
            <person name="LiPuma J."/>
        </authorList>
    </citation>
    <scope>NUCLEOTIDE SEQUENCE [LARGE SCALE GENOMIC DNA]</scope>
    <source>
        <strain evidence="14 15">AU19157</strain>
    </source>
</reference>
<keyword evidence="9 12" id="KW-0408">Iron</keyword>
<dbReference type="GO" id="GO:0020037">
    <property type="term" value="F:heme binding"/>
    <property type="evidence" value="ECO:0007669"/>
    <property type="project" value="InterPro"/>
</dbReference>
<proteinExistence type="predicted"/>
<keyword evidence="4 11" id="KW-0349">Heme</keyword>
<feature type="domain" description="Cytochrome c" evidence="13">
    <location>
        <begin position="48"/>
        <end position="151"/>
    </location>
</feature>
<dbReference type="InterPro" id="IPR009056">
    <property type="entry name" value="Cyt_c-like_dom"/>
</dbReference>
<evidence type="ECO:0000256" key="6">
    <source>
        <dbReference type="ARBA" id="ARBA00022729"/>
    </source>
</evidence>
<organism evidence="14 15">
    <name type="scientific">Bordetella genomosp. 8</name>
    <dbReference type="NCBI Taxonomy" id="1416806"/>
    <lineage>
        <taxon>Bacteria</taxon>
        <taxon>Pseudomonadati</taxon>
        <taxon>Pseudomonadota</taxon>
        <taxon>Betaproteobacteria</taxon>
        <taxon>Burkholderiales</taxon>
        <taxon>Alcaligenaceae</taxon>
        <taxon>Bordetella</taxon>
    </lineage>
</organism>
<feature type="domain" description="Cytochrome c" evidence="13">
    <location>
        <begin position="199"/>
        <end position="312"/>
    </location>
</feature>
<dbReference type="GO" id="GO:0016614">
    <property type="term" value="F:oxidoreductase activity, acting on CH-OH group of donors"/>
    <property type="evidence" value="ECO:0007669"/>
    <property type="project" value="InterPro"/>
</dbReference>
<dbReference type="EMBL" id="CP021108">
    <property type="protein sequence ID" value="ARP83082.1"/>
    <property type="molecule type" value="Genomic_DNA"/>
</dbReference>
<feature type="domain" description="Cytochrome c" evidence="13">
    <location>
        <begin position="337"/>
        <end position="427"/>
    </location>
</feature>
<dbReference type="STRING" id="1416806.CAL12_21190"/>
<evidence type="ECO:0000313" key="15">
    <source>
        <dbReference type="Proteomes" id="UP000194151"/>
    </source>
</evidence>
<comment type="subcellular location">
    <subcellularLocation>
        <location evidence="1">Cell membrane</location>
    </subcellularLocation>
</comment>
<dbReference type="SUPFAM" id="SSF46626">
    <property type="entry name" value="Cytochrome c"/>
    <property type="match status" value="3"/>
</dbReference>
<feature type="binding site" description="covalent" evidence="11">
    <location>
        <position position="217"/>
    </location>
    <ligand>
        <name>heme c</name>
        <dbReference type="ChEBI" id="CHEBI:61717"/>
        <label>2</label>
    </ligand>
</feature>
<keyword evidence="5 12" id="KW-0479">Metal-binding</keyword>
<evidence type="ECO:0000256" key="12">
    <source>
        <dbReference type="PIRSR" id="PIRSR000018-51"/>
    </source>
</evidence>
<evidence type="ECO:0000256" key="8">
    <source>
        <dbReference type="ARBA" id="ARBA00022982"/>
    </source>
</evidence>
<dbReference type="RefSeq" id="WP_086066423.1">
    <property type="nucleotide sequence ID" value="NZ_CP021108.1"/>
</dbReference>
<dbReference type="GO" id="GO:0009055">
    <property type="term" value="F:electron transfer activity"/>
    <property type="evidence" value="ECO:0007669"/>
    <property type="project" value="InterPro"/>
</dbReference>
<dbReference type="AlphaFoldDB" id="A0A1W6YPR4"/>
<keyword evidence="6" id="KW-0732">Signal</keyword>
<feature type="binding site" description="covalent" evidence="11">
    <location>
        <position position="214"/>
    </location>
    <ligand>
        <name>heme c</name>
        <dbReference type="ChEBI" id="CHEBI:61717"/>
        <label>2</label>
    </ligand>
</feature>
<dbReference type="Gene3D" id="1.10.760.10">
    <property type="entry name" value="Cytochrome c-like domain"/>
    <property type="match status" value="3"/>
</dbReference>
<evidence type="ECO:0000313" key="14">
    <source>
        <dbReference type="EMBL" id="ARP83082.1"/>
    </source>
</evidence>
<sequence>MKRSRVGRVLAGIVLACVVVAAALAWFVTRKPSSAFDGVADADTASPQLIQRGEYVARLSDCVACHSTANGAPFAGGLEMATPLGSIFATNITPDKDTGIGAYSLADFDRALRHGVAMDGHRLYPAMPYPSYVKLGDDDVRALYAYFMHGVHPAHQENKPSGIPSPLNMRWPLALWNAVFTKPGTYQPKPVAGASDDATLWNRGAYLVQGAGHCGSCHTARGFAFNEKSLDESGSTYLAGALLDGWYAPSLRGDGNTGLGRWSEDDVFRFLKQGRNTHAVVFGSMTDVINNSTQFMTDGDLKAVAHYLKSLPAAPGQDGPPWQYDPSSNKALAVGERLRIPGAQTFMARCSACHGADGRGQGEWIPPLAGSASSMAKEDASSINVTLNGSGRIVANGVPDAYRMPPFRNQLNDQEIADVLTFVRTSWGNKGGVVKPDAVKDLRDRTNPASSNVIVLQMR</sequence>
<dbReference type="PIRSF" id="PIRSF000018">
    <property type="entry name" value="Mb_ADH_cyt_c"/>
    <property type="match status" value="1"/>
</dbReference>
<name>A0A1W6YPR4_9BORD</name>
<feature type="binding site" description="axial binding residue" evidence="12">
    <location>
        <position position="66"/>
    </location>
    <ligand>
        <name>heme c</name>
        <dbReference type="ChEBI" id="CHEBI:61717"/>
        <label>1</label>
    </ligand>
    <ligandPart>
        <name>Fe</name>
        <dbReference type="ChEBI" id="CHEBI:18248"/>
    </ligandPart>
</feature>
<feature type="binding site" description="covalent" evidence="11">
    <location>
        <position position="62"/>
    </location>
    <ligand>
        <name>heme c</name>
        <dbReference type="ChEBI" id="CHEBI:61717"/>
        <label>1</label>
    </ligand>
</feature>
<keyword evidence="10" id="KW-0472">Membrane</keyword>
<evidence type="ECO:0000256" key="9">
    <source>
        <dbReference type="ARBA" id="ARBA00023004"/>
    </source>
</evidence>
<dbReference type="InterPro" id="IPR051459">
    <property type="entry name" value="Cytochrome_c-type_DH"/>
</dbReference>
<dbReference type="PANTHER" id="PTHR35008">
    <property type="entry name" value="BLL4482 PROTEIN-RELATED"/>
    <property type="match status" value="1"/>
</dbReference>
<dbReference type="Pfam" id="PF00034">
    <property type="entry name" value="Cytochrom_C"/>
    <property type="match status" value="1"/>
</dbReference>
<keyword evidence="7" id="KW-0677">Repeat</keyword>
<protein>
    <submittedName>
        <fullName evidence="14">Alcohol dehydrogenase</fullName>
    </submittedName>
</protein>
<evidence type="ECO:0000256" key="11">
    <source>
        <dbReference type="PIRSR" id="PIRSR000018-50"/>
    </source>
</evidence>
<dbReference type="PROSITE" id="PS51007">
    <property type="entry name" value="CYTC"/>
    <property type="match status" value="3"/>
</dbReference>
<dbReference type="InterPro" id="IPR008168">
    <property type="entry name" value="Cyt_C_IC"/>
</dbReference>
<dbReference type="KEGG" id="bgv:CAL12_21190"/>
<feature type="binding site" description="axial binding residue" evidence="12">
    <location>
        <position position="218"/>
    </location>
    <ligand>
        <name>heme c</name>
        <dbReference type="ChEBI" id="CHEBI:61717"/>
        <label>2</label>
    </ligand>
    <ligandPart>
        <name>Fe</name>
        <dbReference type="ChEBI" id="CHEBI:18248"/>
    </ligandPart>
</feature>
<dbReference type="PANTHER" id="PTHR35008:SF8">
    <property type="entry name" value="ALCOHOL DEHYDROGENASE CYTOCHROME C SUBUNIT"/>
    <property type="match status" value="1"/>
</dbReference>
<keyword evidence="15" id="KW-1185">Reference proteome</keyword>
<evidence type="ECO:0000256" key="3">
    <source>
        <dbReference type="ARBA" id="ARBA00022475"/>
    </source>
</evidence>
<feature type="binding site" description="covalent" evidence="11">
    <location>
        <position position="350"/>
    </location>
    <ligand>
        <name>heme c</name>
        <dbReference type="ChEBI" id="CHEBI:61717"/>
        <label>3</label>
    </ligand>
</feature>
<gene>
    <name evidence="14" type="ORF">CAL12_21190</name>
</gene>
<keyword evidence="8" id="KW-0249">Electron transport</keyword>
<comment type="cofactor">
    <cofactor evidence="11">
        <name>heme c</name>
        <dbReference type="ChEBI" id="CHEBI:61717"/>
    </cofactor>
    <text evidence="11">Binds 3 heme c groups covalently per subunit.</text>
</comment>
<evidence type="ECO:0000256" key="10">
    <source>
        <dbReference type="ARBA" id="ARBA00023136"/>
    </source>
</evidence>
<dbReference type="GO" id="GO:0005506">
    <property type="term" value="F:iron ion binding"/>
    <property type="evidence" value="ECO:0007669"/>
    <property type="project" value="InterPro"/>
</dbReference>
<dbReference type="PRINTS" id="PR00605">
    <property type="entry name" value="CYTCHROMECIC"/>
</dbReference>
<evidence type="ECO:0000256" key="5">
    <source>
        <dbReference type="ARBA" id="ARBA00022723"/>
    </source>
</evidence>
<dbReference type="Proteomes" id="UP000194151">
    <property type="component" value="Chromosome"/>
</dbReference>
<evidence type="ECO:0000256" key="4">
    <source>
        <dbReference type="ARBA" id="ARBA00022617"/>
    </source>
</evidence>
<feature type="binding site" description="axial binding residue" evidence="12">
    <location>
        <position position="354"/>
    </location>
    <ligand>
        <name>heme c</name>
        <dbReference type="ChEBI" id="CHEBI:61717"/>
        <label>3</label>
    </ligand>
    <ligandPart>
        <name>Fe</name>
        <dbReference type="ChEBI" id="CHEBI:18248"/>
    </ligandPart>
</feature>
<feature type="binding site" description="covalent" evidence="11">
    <location>
        <position position="65"/>
    </location>
    <ligand>
        <name>heme c</name>
        <dbReference type="ChEBI" id="CHEBI:61717"/>
        <label>1</label>
    </ligand>
</feature>
<keyword evidence="2" id="KW-0813">Transport</keyword>
<evidence type="ECO:0000259" key="13">
    <source>
        <dbReference type="PROSITE" id="PS51007"/>
    </source>
</evidence>
<accession>A0A1W6YPR4</accession>
<evidence type="ECO:0000256" key="2">
    <source>
        <dbReference type="ARBA" id="ARBA00022448"/>
    </source>
</evidence>
<dbReference type="InterPro" id="IPR014353">
    <property type="entry name" value="Membr-bd_ADH_cyt_c"/>
</dbReference>
<evidence type="ECO:0000256" key="7">
    <source>
        <dbReference type="ARBA" id="ARBA00022737"/>
    </source>
</evidence>
<dbReference type="GO" id="GO:0005886">
    <property type="term" value="C:plasma membrane"/>
    <property type="evidence" value="ECO:0007669"/>
    <property type="project" value="UniProtKB-SubCell"/>
</dbReference>
<keyword evidence="3" id="KW-1003">Cell membrane</keyword>
<dbReference type="InterPro" id="IPR036909">
    <property type="entry name" value="Cyt_c-like_dom_sf"/>
</dbReference>